<protein>
    <submittedName>
        <fullName evidence="1">Uncharacterized protein</fullName>
    </submittedName>
</protein>
<evidence type="ECO:0000313" key="1">
    <source>
        <dbReference type="EMBL" id="QTD66328.1"/>
    </source>
</evidence>
<organism evidence="1 2">
    <name type="scientific">Lactobacillus gasseri</name>
    <dbReference type="NCBI Taxonomy" id="1596"/>
    <lineage>
        <taxon>Bacteria</taxon>
        <taxon>Bacillati</taxon>
        <taxon>Bacillota</taxon>
        <taxon>Bacilli</taxon>
        <taxon>Lactobacillales</taxon>
        <taxon>Lactobacillaceae</taxon>
        <taxon>Lactobacillus</taxon>
    </lineage>
</organism>
<evidence type="ECO:0000313" key="2">
    <source>
        <dbReference type="Proteomes" id="UP000663932"/>
    </source>
</evidence>
<dbReference type="Proteomes" id="UP000663932">
    <property type="component" value="Chromosome"/>
</dbReference>
<proteinExistence type="predicted"/>
<dbReference type="EMBL" id="CP071801">
    <property type="protein sequence ID" value="QTD66328.1"/>
    <property type="molecule type" value="Genomic_DNA"/>
</dbReference>
<name>A0A8A4UZ54_LACGS</name>
<dbReference type="AlphaFoldDB" id="A0A8A4UZ54"/>
<reference evidence="1" key="1">
    <citation type="submission" date="2021-03" db="EMBL/GenBank/DDBJ databases">
        <title>Whole genome sequence of Lactobacillus gasseri HL75.</title>
        <authorList>
            <person name="Kim J.-M."/>
            <person name="Chung S.H."/>
            <person name="Kim J.-S."/>
        </authorList>
    </citation>
    <scope>NUCLEOTIDE SEQUENCE</scope>
    <source>
        <strain evidence="1">HL75</strain>
    </source>
</reference>
<gene>
    <name evidence="1" type="ORF">J3E67_000657</name>
</gene>
<dbReference type="RefSeq" id="WP_207991545.1">
    <property type="nucleotide sequence ID" value="NZ_CP071801.1"/>
</dbReference>
<sequence length="112" mass="12859">MEVSELETKLNNLATSSFKFEIKESQNEDGSVEFNGDLIKLEQVYQGEIIVYLVKENDKEEILKIMPPHDGIDQWYVNTESAACLFGVDDLKLYIEILKIVAVFLQEKVVED</sequence>
<accession>A0A8A4UZ54</accession>